<dbReference type="AlphaFoldDB" id="A0A212JYC8"/>
<sequence length="88" mass="9818">MKPYKPFDALQPMTKALSAPAFTQERESLNVIAESLKFLEEAKAYQEWSKTLPHNQTKESYTIKATSLIDADVLKTLGKGGTLVNEES</sequence>
<gene>
    <name evidence="1" type="ORF">KL86DPRO_20321</name>
</gene>
<organism evidence="1">
    <name type="scientific">uncultured delta proteobacterium</name>
    <dbReference type="NCBI Taxonomy" id="34034"/>
    <lineage>
        <taxon>Bacteria</taxon>
        <taxon>Deltaproteobacteria</taxon>
        <taxon>environmental samples</taxon>
    </lineage>
</organism>
<reference evidence="1" key="1">
    <citation type="submission" date="2016-04" db="EMBL/GenBank/DDBJ databases">
        <authorList>
            <person name="Evans L.H."/>
            <person name="Alamgir A."/>
            <person name="Owens N."/>
            <person name="Weber N.D."/>
            <person name="Virtaneva K."/>
            <person name="Barbian K."/>
            <person name="Babar A."/>
            <person name="Rosenke K."/>
        </authorList>
    </citation>
    <scope>NUCLEOTIDE SEQUENCE</scope>
    <source>
        <strain evidence="1">86</strain>
    </source>
</reference>
<protein>
    <submittedName>
        <fullName evidence="1">Uncharacterized protein</fullName>
    </submittedName>
</protein>
<evidence type="ECO:0000313" key="1">
    <source>
        <dbReference type="EMBL" id="SBW04471.1"/>
    </source>
</evidence>
<name>A0A212JYC8_9DELT</name>
<dbReference type="EMBL" id="FLUQ01000002">
    <property type="protein sequence ID" value="SBW04471.1"/>
    <property type="molecule type" value="Genomic_DNA"/>
</dbReference>
<accession>A0A212JYC8</accession>
<proteinExistence type="predicted"/>